<dbReference type="AlphaFoldDB" id="A0A151NNV9"/>
<reference evidence="1 2" key="1">
    <citation type="journal article" date="2012" name="Genome Biol.">
        <title>Sequencing three crocodilian genomes to illuminate the evolution of archosaurs and amniotes.</title>
        <authorList>
            <person name="St John J.A."/>
            <person name="Braun E.L."/>
            <person name="Isberg S.R."/>
            <person name="Miles L.G."/>
            <person name="Chong A.Y."/>
            <person name="Gongora J."/>
            <person name="Dalzell P."/>
            <person name="Moran C."/>
            <person name="Bed'hom B."/>
            <person name="Abzhanov A."/>
            <person name="Burgess S.C."/>
            <person name="Cooksey A.M."/>
            <person name="Castoe T.A."/>
            <person name="Crawford N.G."/>
            <person name="Densmore L.D."/>
            <person name="Drew J.C."/>
            <person name="Edwards S.V."/>
            <person name="Faircloth B.C."/>
            <person name="Fujita M.K."/>
            <person name="Greenwold M.J."/>
            <person name="Hoffmann F.G."/>
            <person name="Howard J.M."/>
            <person name="Iguchi T."/>
            <person name="Janes D.E."/>
            <person name="Khan S.Y."/>
            <person name="Kohno S."/>
            <person name="de Koning A.J."/>
            <person name="Lance S.L."/>
            <person name="McCarthy F.M."/>
            <person name="McCormack J.E."/>
            <person name="Merchant M.E."/>
            <person name="Peterson D.G."/>
            <person name="Pollock D.D."/>
            <person name="Pourmand N."/>
            <person name="Raney B.J."/>
            <person name="Roessler K.A."/>
            <person name="Sanford J.R."/>
            <person name="Sawyer R.H."/>
            <person name="Schmidt C.J."/>
            <person name="Triplett E.W."/>
            <person name="Tuberville T.D."/>
            <person name="Venegas-Anaya M."/>
            <person name="Howard J.T."/>
            <person name="Jarvis E.D."/>
            <person name="Guillette L.J.Jr."/>
            <person name="Glenn T.C."/>
            <person name="Green R.E."/>
            <person name="Ray D.A."/>
        </authorList>
    </citation>
    <scope>NUCLEOTIDE SEQUENCE [LARGE SCALE GENOMIC DNA]</scope>
    <source>
        <strain evidence="1">KSC_2009_1</strain>
    </source>
</reference>
<comment type="caution">
    <text evidence="1">The sequence shown here is derived from an EMBL/GenBank/DDBJ whole genome shotgun (WGS) entry which is preliminary data.</text>
</comment>
<dbReference type="EMBL" id="AKHW03002524">
    <property type="protein sequence ID" value="KYO38478.1"/>
    <property type="molecule type" value="Genomic_DNA"/>
</dbReference>
<evidence type="ECO:0000313" key="1">
    <source>
        <dbReference type="EMBL" id="KYO38478.1"/>
    </source>
</evidence>
<organism evidence="1 2">
    <name type="scientific">Alligator mississippiensis</name>
    <name type="common">American alligator</name>
    <dbReference type="NCBI Taxonomy" id="8496"/>
    <lineage>
        <taxon>Eukaryota</taxon>
        <taxon>Metazoa</taxon>
        <taxon>Chordata</taxon>
        <taxon>Craniata</taxon>
        <taxon>Vertebrata</taxon>
        <taxon>Euteleostomi</taxon>
        <taxon>Archelosauria</taxon>
        <taxon>Archosauria</taxon>
        <taxon>Crocodylia</taxon>
        <taxon>Alligatoridae</taxon>
        <taxon>Alligatorinae</taxon>
        <taxon>Alligator</taxon>
    </lineage>
</organism>
<name>A0A151NNV9_ALLMI</name>
<keyword evidence="2" id="KW-1185">Reference proteome</keyword>
<accession>A0A151NNV9</accession>
<dbReference type="Proteomes" id="UP000050525">
    <property type="component" value="Unassembled WGS sequence"/>
</dbReference>
<evidence type="ECO:0000313" key="2">
    <source>
        <dbReference type="Proteomes" id="UP000050525"/>
    </source>
</evidence>
<protein>
    <submittedName>
        <fullName evidence="1">Uncharacterized protein</fullName>
    </submittedName>
</protein>
<proteinExistence type="predicted"/>
<gene>
    <name evidence="1" type="ORF">Y1Q_0015707</name>
</gene>
<sequence length="121" mass="13735">MFSFQQWDYVVLDMKDNVQSTEESYKIQDLSLVTDIRHNTTKHKKGTRIHCIPPSAYIVDDKMVKHCAYSLTVLKHAQNPPTCPEVAKGPFDYYVGPAEVDIFKAASAIGVTLAEEFRQLN</sequence>